<accession>A0A6J4K4K4</accession>
<feature type="domain" description="Histidine kinase/HSP90-like ATPase" evidence="6">
    <location>
        <begin position="258"/>
        <end position="357"/>
    </location>
</feature>
<dbReference type="Pfam" id="PF13581">
    <property type="entry name" value="HATPase_c_2"/>
    <property type="match status" value="1"/>
</dbReference>
<keyword evidence="5" id="KW-0804">Transcription</keyword>
<evidence type="ECO:0000256" key="4">
    <source>
        <dbReference type="ARBA" id="ARBA00023125"/>
    </source>
</evidence>
<keyword evidence="2" id="KW-0805">Transcription regulation</keyword>
<dbReference type="EMBL" id="CADCTT010000085">
    <property type="protein sequence ID" value="CAA9295853.1"/>
    <property type="molecule type" value="Genomic_DNA"/>
</dbReference>
<dbReference type="Gene3D" id="1.10.10.10">
    <property type="entry name" value="Winged helix-like DNA-binding domain superfamily/Winged helix DNA-binding domain"/>
    <property type="match status" value="1"/>
</dbReference>
<sequence length="360" mass="39715">MSANEAVEAAPEVAEPDVAALIPMVRRIIYARVADRTVAEDLVQETLAKVLGAAHRVEPGMLEPYAIVTARHLVASLWKEQDRHRRNEHRVVDLVPVPAPDEELLKEEERLAVSSALGRLSDRERTTLMAHEVAGQDTRSLGSELGMSAGAVAAQLNRSRARLRVEYLLQLHCDDPPTDRCRPVLFALSVGDRRRQRELDAARHLLECEVCAAISPPLLERGQQNDKEVTVRISSDPDIVAARKAARELASRLSFSRTDLTLIATAVSEIARNIVRFAGRGEVLIELLEQPRPGLRVVARDVGPGIPDVEQALRDGYSTYHGLGLGLPGARRLMDEFAVVSEVDRGTTVTMTKWQQEGRP</sequence>
<comment type="similarity">
    <text evidence="1">Belongs to the sigma-70 factor family. ECF subfamily.</text>
</comment>
<dbReference type="InterPro" id="IPR013324">
    <property type="entry name" value="RNA_pol_sigma_r3/r4-like"/>
</dbReference>
<evidence type="ECO:0000256" key="3">
    <source>
        <dbReference type="ARBA" id="ARBA00023082"/>
    </source>
</evidence>
<organism evidence="7">
    <name type="scientific">uncultured Friedmanniella sp</name>
    <dbReference type="NCBI Taxonomy" id="335381"/>
    <lineage>
        <taxon>Bacteria</taxon>
        <taxon>Bacillati</taxon>
        <taxon>Actinomycetota</taxon>
        <taxon>Actinomycetes</taxon>
        <taxon>Propionibacteriales</taxon>
        <taxon>Nocardioidaceae</taxon>
        <taxon>Friedmanniella</taxon>
        <taxon>environmental samples</taxon>
    </lineage>
</organism>
<dbReference type="Pfam" id="PF04542">
    <property type="entry name" value="Sigma70_r2"/>
    <property type="match status" value="1"/>
</dbReference>
<dbReference type="SMART" id="SM00387">
    <property type="entry name" value="HATPase_c"/>
    <property type="match status" value="1"/>
</dbReference>
<dbReference type="SUPFAM" id="SSF88946">
    <property type="entry name" value="Sigma2 domain of RNA polymerase sigma factors"/>
    <property type="match status" value="1"/>
</dbReference>
<dbReference type="SUPFAM" id="SSF88659">
    <property type="entry name" value="Sigma3 and sigma4 domains of RNA polymerase sigma factors"/>
    <property type="match status" value="1"/>
</dbReference>
<dbReference type="GO" id="GO:0003677">
    <property type="term" value="F:DNA binding"/>
    <property type="evidence" value="ECO:0007669"/>
    <property type="project" value="UniProtKB-KW"/>
</dbReference>
<dbReference type="SUPFAM" id="SSF55874">
    <property type="entry name" value="ATPase domain of HSP90 chaperone/DNA topoisomerase II/histidine kinase"/>
    <property type="match status" value="1"/>
</dbReference>
<gene>
    <name evidence="7" type="ORF">AVDCRST_MAG61-585</name>
</gene>
<dbReference type="Pfam" id="PF08281">
    <property type="entry name" value="Sigma70_r4_2"/>
    <property type="match status" value="1"/>
</dbReference>
<proteinExistence type="inferred from homology"/>
<dbReference type="Gene3D" id="1.10.1740.10">
    <property type="match status" value="1"/>
</dbReference>
<evidence type="ECO:0000256" key="5">
    <source>
        <dbReference type="ARBA" id="ARBA00023163"/>
    </source>
</evidence>
<dbReference type="InterPro" id="IPR014284">
    <property type="entry name" value="RNA_pol_sigma-70_dom"/>
</dbReference>
<dbReference type="InterPro" id="IPR013249">
    <property type="entry name" value="RNA_pol_sigma70_r4_t2"/>
</dbReference>
<dbReference type="PANTHER" id="PTHR43133">
    <property type="entry name" value="RNA POLYMERASE ECF-TYPE SIGMA FACTO"/>
    <property type="match status" value="1"/>
</dbReference>
<dbReference type="CDD" id="cd16934">
    <property type="entry name" value="HATPase_RsbT-like"/>
    <property type="match status" value="1"/>
</dbReference>
<dbReference type="Gene3D" id="3.30.565.10">
    <property type="entry name" value="Histidine kinase-like ATPase, C-terminal domain"/>
    <property type="match status" value="1"/>
</dbReference>
<dbReference type="InterPro" id="IPR036388">
    <property type="entry name" value="WH-like_DNA-bd_sf"/>
</dbReference>
<evidence type="ECO:0000313" key="7">
    <source>
        <dbReference type="EMBL" id="CAA9295853.1"/>
    </source>
</evidence>
<dbReference type="AlphaFoldDB" id="A0A6J4K4K4"/>
<dbReference type="NCBIfam" id="TIGR02937">
    <property type="entry name" value="sigma70-ECF"/>
    <property type="match status" value="1"/>
</dbReference>
<dbReference type="InterPro" id="IPR007627">
    <property type="entry name" value="RNA_pol_sigma70_r2"/>
</dbReference>
<protein>
    <submittedName>
        <fullName evidence="7">Anti-sigma B factor RsbT</fullName>
    </submittedName>
</protein>
<dbReference type="InterPro" id="IPR036890">
    <property type="entry name" value="HATPase_C_sf"/>
</dbReference>
<dbReference type="PANTHER" id="PTHR43133:SF8">
    <property type="entry name" value="RNA POLYMERASE SIGMA FACTOR HI_1459-RELATED"/>
    <property type="match status" value="1"/>
</dbReference>
<dbReference type="InterPro" id="IPR039425">
    <property type="entry name" value="RNA_pol_sigma-70-like"/>
</dbReference>
<reference evidence="7" key="1">
    <citation type="submission" date="2020-02" db="EMBL/GenBank/DDBJ databases">
        <authorList>
            <person name="Meier V. D."/>
        </authorList>
    </citation>
    <scope>NUCLEOTIDE SEQUENCE</scope>
    <source>
        <strain evidence="7">AVDCRST_MAG61</strain>
    </source>
</reference>
<evidence type="ECO:0000256" key="2">
    <source>
        <dbReference type="ARBA" id="ARBA00023015"/>
    </source>
</evidence>
<dbReference type="GO" id="GO:0006352">
    <property type="term" value="P:DNA-templated transcription initiation"/>
    <property type="evidence" value="ECO:0007669"/>
    <property type="project" value="InterPro"/>
</dbReference>
<name>A0A6J4K4K4_9ACTN</name>
<evidence type="ECO:0000256" key="1">
    <source>
        <dbReference type="ARBA" id="ARBA00010641"/>
    </source>
</evidence>
<evidence type="ECO:0000259" key="6">
    <source>
        <dbReference type="SMART" id="SM00387"/>
    </source>
</evidence>
<dbReference type="InterPro" id="IPR013325">
    <property type="entry name" value="RNA_pol_sigma_r2"/>
</dbReference>
<dbReference type="GO" id="GO:0016987">
    <property type="term" value="F:sigma factor activity"/>
    <property type="evidence" value="ECO:0007669"/>
    <property type="project" value="UniProtKB-KW"/>
</dbReference>
<dbReference type="InterPro" id="IPR003594">
    <property type="entry name" value="HATPase_dom"/>
</dbReference>
<keyword evidence="4" id="KW-0238">DNA-binding</keyword>
<keyword evidence="3" id="KW-0731">Sigma factor</keyword>